<reference evidence="5 7" key="2">
    <citation type="submission" date="2018-08" db="EMBL/GenBank/DDBJ databases">
        <authorList>
            <consortium name="Pathogen Informatics"/>
        </authorList>
    </citation>
    <scope>NUCLEOTIDE SEQUENCE [LARGE SCALE GENOMIC DNA]</scope>
    <source>
        <strain evidence="5 7">EuSCAPE_TR218</strain>
    </source>
</reference>
<dbReference type="EMBL" id="UGKR01000003">
    <property type="protein sequence ID" value="STS90538.1"/>
    <property type="molecule type" value="Genomic_DNA"/>
</dbReference>
<dbReference type="KEGG" id="kvq:SP68_01380"/>
<dbReference type="InterPro" id="IPR029032">
    <property type="entry name" value="AhpD-like"/>
</dbReference>
<dbReference type="Proteomes" id="UP000254545">
    <property type="component" value="Unassembled WGS sequence"/>
</dbReference>
<evidence type="ECO:0000313" key="7">
    <source>
        <dbReference type="Proteomes" id="UP000258928"/>
    </source>
</evidence>
<reference evidence="4 6" key="1">
    <citation type="submission" date="2018-06" db="EMBL/GenBank/DDBJ databases">
        <authorList>
            <consortium name="Pathogen Informatics"/>
            <person name="Doyle S."/>
        </authorList>
    </citation>
    <scope>NUCLEOTIDE SEQUENCE [LARGE SCALE GENOMIC DNA]</scope>
    <source>
        <strain evidence="4 6">NCTC9177</strain>
    </source>
</reference>
<dbReference type="PANTHER" id="PTHR33570">
    <property type="entry name" value="4-CARBOXYMUCONOLACTONE DECARBOXYLASE FAMILY PROTEIN"/>
    <property type="match status" value="1"/>
</dbReference>
<reference evidence="2" key="4">
    <citation type="journal article" date="2022" name="J. Appl. Microbiol.">
        <title>PCR-based ORF typing of Klebsiella pneumoniae for rapid identification of global clones and transmission events.</title>
        <authorList>
            <person name="Nonogaki R."/>
            <person name="Iijima A."/>
            <person name="Kawamura K."/>
            <person name="Kayama S."/>
            <person name="Sugai M."/>
            <person name="Yagi T."/>
            <person name="Arakawa Y."/>
            <person name="Doi Y."/>
            <person name="Suzuki M."/>
        </authorList>
    </citation>
    <scope>NUCLEOTIDE SEQUENCE</scope>
    <source>
        <strain evidence="2">NUKP-37</strain>
    </source>
</reference>
<dbReference type="EMBL" id="BQTA01000008">
    <property type="protein sequence ID" value="GKJ95510.1"/>
    <property type="molecule type" value="Genomic_DNA"/>
</dbReference>
<sequence length="134" mass="14612">MMTNTELRERGMRLFNELYGNGAGEELRKDMADLCPDFTDISIEWAMGGILARPGLDAKTRELVVIASCVTLGHTVPQLRAHAQAALNAGATREEIIEVVLQLLFYAGGAAVRNALVNIRDIINAELNVEAKMS</sequence>
<dbReference type="Gene3D" id="1.20.1290.10">
    <property type="entry name" value="AhpD-like"/>
    <property type="match status" value="1"/>
</dbReference>
<feature type="domain" description="Carboxymuconolactone decarboxylase-like" evidence="1">
    <location>
        <begin position="48"/>
        <end position="116"/>
    </location>
</feature>
<gene>
    <name evidence="3" type="ORF">IAP99_13945</name>
    <name evidence="4" type="ORF">NCTC9177_04435</name>
    <name evidence="2" type="ORF">NUKP37_29880</name>
    <name evidence="5" type="ORF">SAMEA3729809_00644</name>
</gene>
<dbReference type="Proteomes" id="UP000516181">
    <property type="component" value="Chromosome"/>
</dbReference>
<dbReference type="Proteomes" id="UP001060507">
    <property type="component" value="Unassembled WGS sequence"/>
</dbReference>
<evidence type="ECO:0000313" key="8">
    <source>
        <dbReference type="Proteomes" id="UP000516181"/>
    </source>
</evidence>
<organism evidence="4 6">
    <name type="scientific">Klebsiella variicola</name>
    <dbReference type="NCBI Taxonomy" id="244366"/>
    <lineage>
        <taxon>Bacteria</taxon>
        <taxon>Pseudomonadati</taxon>
        <taxon>Pseudomonadota</taxon>
        <taxon>Gammaproteobacteria</taxon>
        <taxon>Enterobacterales</taxon>
        <taxon>Enterobacteriaceae</taxon>
        <taxon>Klebsiella/Raoultella group</taxon>
        <taxon>Klebsiella</taxon>
        <taxon>Klebsiella pneumoniae complex</taxon>
    </lineage>
</organism>
<dbReference type="InterPro" id="IPR003779">
    <property type="entry name" value="CMD-like"/>
</dbReference>
<name>A0A087FJF2_KLEVA</name>
<evidence type="ECO:0000313" key="6">
    <source>
        <dbReference type="Proteomes" id="UP000254545"/>
    </source>
</evidence>
<evidence type="ECO:0000313" key="2">
    <source>
        <dbReference type="EMBL" id="GKJ95510.1"/>
    </source>
</evidence>
<evidence type="ECO:0000313" key="5">
    <source>
        <dbReference type="EMBL" id="SXF91946.1"/>
    </source>
</evidence>
<dbReference type="PANTHER" id="PTHR33570:SF10">
    <property type="entry name" value="GAMMA-CARBOXYMUCONOLACTONE DECARBOXYLASE"/>
    <property type="match status" value="1"/>
</dbReference>
<dbReference type="SUPFAM" id="SSF69118">
    <property type="entry name" value="AhpD-like"/>
    <property type="match status" value="1"/>
</dbReference>
<dbReference type="Proteomes" id="UP000258928">
    <property type="component" value="Unassembled WGS sequence"/>
</dbReference>
<proteinExistence type="predicted"/>
<dbReference type="InterPro" id="IPR052512">
    <property type="entry name" value="4CMD/NDH-1_regulator"/>
</dbReference>
<dbReference type="GO" id="GO:0051920">
    <property type="term" value="F:peroxiredoxin activity"/>
    <property type="evidence" value="ECO:0007669"/>
    <property type="project" value="InterPro"/>
</dbReference>
<dbReference type="KEGG" id="kvd:KR75_20385"/>
<dbReference type="EMBL" id="UKAS01000002">
    <property type="protein sequence ID" value="SXF91946.1"/>
    <property type="molecule type" value="Genomic_DNA"/>
</dbReference>
<dbReference type="Pfam" id="PF02627">
    <property type="entry name" value="CMD"/>
    <property type="match status" value="1"/>
</dbReference>
<evidence type="ECO:0000259" key="1">
    <source>
        <dbReference type="Pfam" id="PF02627"/>
    </source>
</evidence>
<evidence type="ECO:0000313" key="3">
    <source>
        <dbReference type="EMBL" id="QNP22555.1"/>
    </source>
</evidence>
<dbReference type="RefSeq" id="WP_023297568.1">
    <property type="nucleotide sequence ID" value="NC_011283.1"/>
</dbReference>
<dbReference type="AlphaFoldDB" id="A0A087FJF2"/>
<dbReference type="EMBL" id="CP060807">
    <property type="protein sequence ID" value="QNP22555.1"/>
    <property type="molecule type" value="Genomic_DNA"/>
</dbReference>
<reference evidence="3 8" key="3">
    <citation type="submission" date="2020-08" db="EMBL/GenBank/DDBJ databases">
        <title>Complete genome sequence of Klebsiella pneumoniae KP2757.</title>
        <authorList>
            <person name="Zhang X."/>
        </authorList>
    </citation>
    <scope>NUCLEOTIDE SEQUENCE [LARGE SCALE GENOMIC DNA]</scope>
    <source>
        <strain evidence="3 8">KP2757</strain>
    </source>
</reference>
<dbReference type="GeneID" id="93273331"/>
<protein>
    <submittedName>
        <fullName evidence="2 4">Carboxymuconolactone decarboxylase</fullName>
    </submittedName>
    <submittedName>
        <fullName evidence="3">Carboxymuconolactone decarboxylase family protein</fullName>
    </submittedName>
</protein>
<accession>A0A087FJF2</accession>
<evidence type="ECO:0000313" key="4">
    <source>
        <dbReference type="EMBL" id="STS90538.1"/>
    </source>
</evidence>